<dbReference type="PROSITE" id="PS00086">
    <property type="entry name" value="CYTOCHROME_P450"/>
    <property type="match status" value="1"/>
</dbReference>
<dbReference type="Pfam" id="PF00067">
    <property type="entry name" value="p450"/>
    <property type="match status" value="1"/>
</dbReference>
<evidence type="ECO:0000313" key="11">
    <source>
        <dbReference type="EMBL" id="KLO12040.1"/>
    </source>
</evidence>
<dbReference type="SUPFAM" id="SSF48264">
    <property type="entry name" value="Cytochrome P450"/>
    <property type="match status" value="1"/>
</dbReference>
<protein>
    <submittedName>
        <fullName evidence="11">Cytochrome P450</fullName>
    </submittedName>
</protein>
<dbReference type="Proteomes" id="UP000053477">
    <property type="component" value="Unassembled WGS sequence"/>
</dbReference>
<dbReference type="PANTHER" id="PTHR46300:SF7">
    <property type="entry name" value="P450, PUTATIVE (EUROFUNG)-RELATED"/>
    <property type="match status" value="1"/>
</dbReference>
<dbReference type="AlphaFoldDB" id="A0A0H2RJ68"/>
<comment type="pathway">
    <text evidence="2">Secondary metabolite biosynthesis.</text>
</comment>
<evidence type="ECO:0000256" key="10">
    <source>
        <dbReference type="RuleBase" id="RU000461"/>
    </source>
</evidence>
<dbReference type="InterPro" id="IPR017972">
    <property type="entry name" value="Cyt_P450_CS"/>
</dbReference>
<evidence type="ECO:0000256" key="6">
    <source>
        <dbReference type="ARBA" id="ARBA00023002"/>
    </source>
</evidence>
<keyword evidence="8 10" id="KW-0503">Monooxygenase</keyword>
<dbReference type="Gene3D" id="1.10.630.10">
    <property type="entry name" value="Cytochrome P450"/>
    <property type="match status" value="1"/>
</dbReference>
<dbReference type="InParanoid" id="A0A0H2RJ68"/>
<reference evidence="11 12" key="1">
    <citation type="submission" date="2015-04" db="EMBL/GenBank/DDBJ databases">
        <title>Complete genome sequence of Schizopora paradoxa KUC8140, a cosmopolitan wood degrader in East Asia.</title>
        <authorList>
            <consortium name="DOE Joint Genome Institute"/>
            <person name="Min B."/>
            <person name="Park H."/>
            <person name="Jang Y."/>
            <person name="Kim J.-J."/>
            <person name="Kim K.H."/>
            <person name="Pangilinan J."/>
            <person name="Lipzen A."/>
            <person name="Riley R."/>
            <person name="Grigoriev I.V."/>
            <person name="Spatafora J.W."/>
            <person name="Choi I.-G."/>
        </authorList>
    </citation>
    <scope>NUCLEOTIDE SEQUENCE [LARGE SCALE GENOMIC DNA]</scope>
    <source>
        <strain evidence="11 12">KUC8140</strain>
    </source>
</reference>
<dbReference type="EMBL" id="KQ085986">
    <property type="protein sequence ID" value="KLO12040.1"/>
    <property type="molecule type" value="Genomic_DNA"/>
</dbReference>
<comment type="similarity">
    <text evidence="3 10">Belongs to the cytochrome P450 family.</text>
</comment>
<dbReference type="InterPro" id="IPR050364">
    <property type="entry name" value="Cytochrome_P450_fung"/>
</dbReference>
<accession>A0A0H2RJ68</accession>
<dbReference type="PANTHER" id="PTHR46300">
    <property type="entry name" value="P450, PUTATIVE (EUROFUNG)-RELATED-RELATED"/>
    <property type="match status" value="1"/>
</dbReference>
<evidence type="ECO:0000256" key="2">
    <source>
        <dbReference type="ARBA" id="ARBA00005179"/>
    </source>
</evidence>
<name>A0A0H2RJ68_9AGAM</name>
<keyword evidence="12" id="KW-1185">Reference proteome</keyword>
<keyword evidence="5 9" id="KW-0479">Metal-binding</keyword>
<evidence type="ECO:0000256" key="4">
    <source>
        <dbReference type="ARBA" id="ARBA00022617"/>
    </source>
</evidence>
<gene>
    <name evidence="11" type="ORF">SCHPADRAFT_830063</name>
</gene>
<evidence type="ECO:0000256" key="5">
    <source>
        <dbReference type="ARBA" id="ARBA00022723"/>
    </source>
</evidence>
<dbReference type="InterPro" id="IPR036396">
    <property type="entry name" value="Cyt_P450_sf"/>
</dbReference>
<comment type="cofactor">
    <cofactor evidence="1 9">
        <name>heme</name>
        <dbReference type="ChEBI" id="CHEBI:30413"/>
    </cofactor>
</comment>
<dbReference type="GO" id="GO:0020037">
    <property type="term" value="F:heme binding"/>
    <property type="evidence" value="ECO:0007669"/>
    <property type="project" value="InterPro"/>
</dbReference>
<keyword evidence="4 9" id="KW-0349">Heme</keyword>
<keyword evidence="7 9" id="KW-0408">Iron</keyword>
<dbReference type="GO" id="GO:0016705">
    <property type="term" value="F:oxidoreductase activity, acting on paired donors, with incorporation or reduction of molecular oxygen"/>
    <property type="evidence" value="ECO:0007669"/>
    <property type="project" value="InterPro"/>
</dbReference>
<feature type="binding site" description="axial binding residue" evidence="9">
    <location>
        <position position="404"/>
    </location>
    <ligand>
        <name>heme</name>
        <dbReference type="ChEBI" id="CHEBI:30413"/>
    </ligand>
    <ligandPart>
        <name>Fe</name>
        <dbReference type="ChEBI" id="CHEBI:18248"/>
    </ligandPart>
</feature>
<dbReference type="CDD" id="cd11065">
    <property type="entry name" value="CYP64-like"/>
    <property type="match status" value="1"/>
</dbReference>
<dbReference type="InterPro" id="IPR002401">
    <property type="entry name" value="Cyt_P450_E_grp-I"/>
</dbReference>
<organism evidence="11 12">
    <name type="scientific">Schizopora paradoxa</name>
    <dbReference type="NCBI Taxonomy" id="27342"/>
    <lineage>
        <taxon>Eukaryota</taxon>
        <taxon>Fungi</taxon>
        <taxon>Dikarya</taxon>
        <taxon>Basidiomycota</taxon>
        <taxon>Agaricomycotina</taxon>
        <taxon>Agaricomycetes</taxon>
        <taxon>Hymenochaetales</taxon>
        <taxon>Schizoporaceae</taxon>
        <taxon>Schizopora</taxon>
    </lineage>
</organism>
<evidence type="ECO:0000256" key="8">
    <source>
        <dbReference type="ARBA" id="ARBA00023033"/>
    </source>
</evidence>
<dbReference type="GO" id="GO:0004497">
    <property type="term" value="F:monooxygenase activity"/>
    <property type="evidence" value="ECO:0007669"/>
    <property type="project" value="UniProtKB-KW"/>
</dbReference>
<dbReference type="OrthoDB" id="2789670at2759"/>
<evidence type="ECO:0000313" key="12">
    <source>
        <dbReference type="Proteomes" id="UP000053477"/>
    </source>
</evidence>
<evidence type="ECO:0000256" key="3">
    <source>
        <dbReference type="ARBA" id="ARBA00010617"/>
    </source>
</evidence>
<keyword evidence="6 10" id="KW-0560">Oxidoreductase</keyword>
<evidence type="ECO:0000256" key="1">
    <source>
        <dbReference type="ARBA" id="ARBA00001971"/>
    </source>
</evidence>
<feature type="non-terminal residue" evidence="11">
    <location>
        <position position="1"/>
    </location>
</feature>
<dbReference type="PRINTS" id="PR00463">
    <property type="entry name" value="EP450I"/>
</dbReference>
<dbReference type="InterPro" id="IPR001128">
    <property type="entry name" value="Cyt_P450"/>
</dbReference>
<dbReference type="STRING" id="27342.A0A0H2RJ68"/>
<dbReference type="GO" id="GO:0005506">
    <property type="term" value="F:iron ion binding"/>
    <property type="evidence" value="ECO:0007669"/>
    <property type="project" value="InterPro"/>
</dbReference>
<proteinExistence type="inferred from homology"/>
<sequence length="450" mass="51125">GPRPIPLIGNLHQLPQKEFFKTYASWSKQYGPIVYFTIFGRKFVILNDLNIIDDLLVKRSNIYSTRPHLVMAGELVGRDETSILFLKYGRRLKEVRRILTIWFGKNSMRENYPTMLKSNRRYLRTLLESPDGMLEHIKLSFGSLMMEMAYGIDSSNVQRFISMAEEMNQITSKASKPGSWLCDSFPILAKVPPWAPFAHFRRWAIASRKAIHQTILAPYNATRDSLLRDEPNSSWLAKSMLGRDGKIVSGLEAEDLWTAAAGVYVGAIDTTVTLLYTFYQMMLRHPDVQHKAQAEIDNIIGLDRLPSIEDMDTLPYITNVIREIIRFTGVVPLAPHSLDEDNVYNGYKIPKGSWVVGNIWGVLHDPDIFHNPDDFIPDRYDDTKGWRAEPDLTQAAFGFGRRACPGIYFAHASLFIHVTSVLSAFVIKPTLDDGGDCELPPVSFNDGHIR</sequence>
<evidence type="ECO:0000256" key="9">
    <source>
        <dbReference type="PIRSR" id="PIRSR602401-1"/>
    </source>
</evidence>
<evidence type="ECO:0000256" key="7">
    <source>
        <dbReference type="ARBA" id="ARBA00023004"/>
    </source>
</evidence>